<feature type="transmembrane region" description="Helical" evidence="1">
    <location>
        <begin position="463"/>
        <end position="482"/>
    </location>
</feature>
<keyword evidence="1" id="KW-0472">Membrane</keyword>
<dbReference type="Proteomes" id="UP000010809">
    <property type="component" value="Chromosome"/>
</dbReference>
<reference evidence="3" key="1">
    <citation type="submission" date="2015-12" db="EMBL/GenBank/DDBJ databases">
        <authorList>
            <person name="Tikhonova T.V."/>
            <person name="Pavlov A.R."/>
            <person name="Beletsky A.V."/>
            <person name="Mardanov A.V."/>
            <person name="Sorokin D.Y."/>
            <person name="Ravin N.V."/>
            <person name="Popov V.O."/>
        </authorList>
    </citation>
    <scope>NUCLEOTIDE SEQUENCE</scope>
    <source>
        <strain evidence="3">DSM 14787</strain>
    </source>
</reference>
<keyword evidence="1" id="KW-1133">Transmembrane helix</keyword>
<feature type="transmembrane region" description="Helical" evidence="1">
    <location>
        <begin position="242"/>
        <end position="266"/>
    </location>
</feature>
<dbReference type="EMBL" id="CP003989">
    <property type="protein sequence ID" value="AGA32851.1"/>
    <property type="molecule type" value="Genomic_DNA"/>
</dbReference>
<dbReference type="AlphaFoldDB" id="L0DWW2"/>
<keyword evidence="1" id="KW-0812">Transmembrane</keyword>
<dbReference type="STRING" id="1255043.TVNIR_1176"/>
<evidence type="ECO:0000256" key="1">
    <source>
        <dbReference type="SAM" id="Phobius"/>
    </source>
</evidence>
<keyword evidence="4" id="KW-1185">Reference proteome</keyword>
<dbReference type="HOGENOM" id="CLU_428898_0_0_6"/>
<protein>
    <recommendedName>
        <fullName evidence="5">DUF2207 domain-containing protein</fullName>
    </recommendedName>
</protein>
<accession>L0DWW2</accession>
<feature type="chain" id="PRO_5003940504" description="DUF2207 domain-containing protein" evidence="2">
    <location>
        <begin position="18"/>
        <end position="613"/>
    </location>
</feature>
<feature type="signal peptide" evidence="2">
    <location>
        <begin position="1"/>
        <end position="17"/>
    </location>
</feature>
<evidence type="ECO:0000256" key="2">
    <source>
        <dbReference type="SAM" id="SignalP"/>
    </source>
</evidence>
<name>L0DWW2_THIND</name>
<proteinExistence type="predicted"/>
<feature type="transmembrane region" description="Helical" evidence="1">
    <location>
        <begin position="433"/>
        <end position="451"/>
    </location>
</feature>
<organism evidence="3 4">
    <name type="scientific">Thioalkalivibrio nitratireducens (strain DSM 14787 / UNIQEM 213 / ALEN2)</name>
    <dbReference type="NCBI Taxonomy" id="1255043"/>
    <lineage>
        <taxon>Bacteria</taxon>
        <taxon>Pseudomonadati</taxon>
        <taxon>Pseudomonadota</taxon>
        <taxon>Gammaproteobacteria</taxon>
        <taxon>Chromatiales</taxon>
        <taxon>Ectothiorhodospiraceae</taxon>
        <taxon>Thioalkalivibrio</taxon>
    </lineage>
</organism>
<keyword evidence="2" id="KW-0732">Signal</keyword>
<evidence type="ECO:0008006" key="5">
    <source>
        <dbReference type="Google" id="ProtNLM"/>
    </source>
</evidence>
<evidence type="ECO:0000313" key="4">
    <source>
        <dbReference type="Proteomes" id="UP000010809"/>
    </source>
</evidence>
<sequence>MLLFSGVACAATGPALAADGNSALIETFLDDRGIVQVRETLELHEAASAGVLERVLTAPPGARIILRSAVRVSPDGRETPLSPLDVRAGPNGIVDTQSRLRWALGDPGVSPVRIRIEYELAGVLHPAWDFPRGPGVQRARDAPGLHNPLLRGREMLATWRDVAHCLERCVRLDHDIRFPPGNGRPVVDTEDITYRLDYAGDWRPLFPDRDPTIVAGDHGQRVQLTFDHLGSGPPPGVAFVPALIRVGSIVALPIAGLALILFFTLARIPRWARRHIIDRERFEREVVAVPPELVTTWLHEYPPEDAFARMLERLVAQGRLEMEVLRPGTETVPARVRLRLLTDPDTLHPLESQLLQALFGTSGELRSDLHRARHRGTGFDPDRITATILQQTAFAGDAAPRPRPLRPAVTALLLGSGLALAALDVLLHRQWPVALTAGVLGLLVMAATMPTRWWHPLRSALAALYWLIPLTVLTAIAVLMHLATDRPLSPASSAGLALILLSGLHHSLAGTRGFDPALERRHRMRQAREWARRQLQSAQPELSDTWRFHLDALGLSRELHRWRRRHLPRESGDALEPATAPAFSADLPTLPTLPEAWTRAFHVPVQDDDRVPF</sequence>
<dbReference type="PATRIC" id="fig|1255043.3.peg.1189"/>
<feature type="transmembrane region" description="Helical" evidence="1">
    <location>
        <begin position="408"/>
        <end position="427"/>
    </location>
</feature>
<dbReference type="KEGG" id="tni:TVNIR_1176"/>
<evidence type="ECO:0000313" key="3">
    <source>
        <dbReference type="EMBL" id="AGA32851.1"/>
    </source>
</evidence>
<gene>
    <name evidence="3" type="ordered locus">TVNIR_1176</name>
</gene>